<feature type="region of interest" description="Disordered" evidence="1">
    <location>
        <begin position="1"/>
        <end position="55"/>
    </location>
</feature>
<reference evidence="2" key="2">
    <citation type="submission" date="2015-03" db="UniProtKB">
        <authorList>
            <consortium name="EnsemblPlants"/>
        </authorList>
    </citation>
    <scope>IDENTIFICATION</scope>
</reference>
<keyword evidence="3" id="KW-1185">Reference proteome</keyword>
<dbReference type="HOGENOM" id="CLU_050128_0_0_1"/>
<dbReference type="EnsemblPlants" id="Bo3g120800.1">
    <property type="protein sequence ID" value="Bo3g120800.1"/>
    <property type="gene ID" value="Bo3g120800"/>
</dbReference>
<name>A0A0D3BGQ4_BRAOL</name>
<sequence>MAPSTGIPNESRRRPRSTGLQLPDMRQGGPQLTLSEPFAIAPSSSPPISVPPGVVPPGSVPHASVGSSSAVPAAPAPYVRRREDALLHAPSRRNQPHLHPDKINGALWFGIDPEACWNFVPPEKKDQWWHAFIQHYYWEDQFHDEIYLKWKKQTQVTVCGRISQNRRDNRQPSYMSDAHWATMVEKYNTEQAKRKSEKAAKSRKSAPIGKKMHKHGAGPRYFLNIEYNMRGKTKKGTIYGLGSVQYKNSSASVLIRVSLKRNLDVDMRMSGFETTISEVKEDIAGVKEDFTALKTEINAFKTEVTGDVSKPSNSQHYSANCPISSFHSCLNCTTISASTSVTTSRSAPSSSSISTSATTSSSVYGSTTTSLDQYPF</sequence>
<evidence type="ECO:0000313" key="2">
    <source>
        <dbReference type="EnsemblPlants" id="Bo3g120800.1"/>
    </source>
</evidence>
<feature type="region of interest" description="Disordered" evidence="1">
    <location>
        <begin position="342"/>
        <end position="376"/>
    </location>
</feature>
<organism evidence="2 3">
    <name type="scientific">Brassica oleracea var. oleracea</name>
    <dbReference type="NCBI Taxonomy" id="109376"/>
    <lineage>
        <taxon>Eukaryota</taxon>
        <taxon>Viridiplantae</taxon>
        <taxon>Streptophyta</taxon>
        <taxon>Embryophyta</taxon>
        <taxon>Tracheophyta</taxon>
        <taxon>Spermatophyta</taxon>
        <taxon>Magnoliopsida</taxon>
        <taxon>eudicotyledons</taxon>
        <taxon>Gunneridae</taxon>
        <taxon>Pentapetalae</taxon>
        <taxon>rosids</taxon>
        <taxon>malvids</taxon>
        <taxon>Brassicales</taxon>
        <taxon>Brassicaceae</taxon>
        <taxon>Brassiceae</taxon>
        <taxon>Brassica</taxon>
    </lineage>
</organism>
<dbReference type="Gramene" id="Bo3g120800.1">
    <property type="protein sequence ID" value="Bo3g120800.1"/>
    <property type="gene ID" value="Bo3g120800"/>
</dbReference>
<dbReference type="AlphaFoldDB" id="A0A0D3BGQ4"/>
<proteinExistence type="predicted"/>
<feature type="region of interest" description="Disordered" evidence="1">
    <location>
        <begin position="191"/>
        <end position="214"/>
    </location>
</feature>
<feature type="compositionally biased region" description="Low complexity" evidence="1">
    <location>
        <begin position="342"/>
        <end position="370"/>
    </location>
</feature>
<dbReference type="Gene3D" id="1.20.5.170">
    <property type="match status" value="1"/>
</dbReference>
<feature type="compositionally biased region" description="Pro residues" evidence="1">
    <location>
        <begin position="44"/>
        <end position="55"/>
    </location>
</feature>
<evidence type="ECO:0000256" key="1">
    <source>
        <dbReference type="SAM" id="MobiDB-lite"/>
    </source>
</evidence>
<protein>
    <submittedName>
        <fullName evidence="2">Uncharacterized protein</fullName>
    </submittedName>
</protein>
<dbReference type="PANTHER" id="PTHR33411">
    <property type="entry name" value="OS08G0392500 PROTEIN"/>
    <property type="match status" value="1"/>
</dbReference>
<feature type="compositionally biased region" description="Basic and acidic residues" evidence="1">
    <location>
        <begin position="191"/>
        <end position="200"/>
    </location>
</feature>
<evidence type="ECO:0000313" key="3">
    <source>
        <dbReference type="Proteomes" id="UP000032141"/>
    </source>
</evidence>
<accession>A0A0D3BGQ4</accession>
<dbReference type="Proteomes" id="UP000032141">
    <property type="component" value="Chromosome C3"/>
</dbReference>
<reference evidence="2 3" key="1">
    <citation type="journal article" date="2014" name="Genome Biol.">
        <title>Transcriptome and methylome profiling reveals relics of genome dominance in the mesopolyploid Brassica oleracea.</title>
        <authorList>
            <person name="Parkin I.A."/>
            <person name="Koh C."/>
            <person name="Tang H."/>
            <person name="Robinson S.J."/>
            <person name="Kagale S."/>
            <person name="Clarke W.E."/>
            <person name="Town C.D."/>
            <person name="Nixon J."/>
            <person name="Krishnakumar V."/>
            <person name="Bidwell S.L."/>
            <person name="Denoeud F."/>
            <person name="Belcram H."/>
            <person name="Links M.G."/>
            <person name="Just J."/>
            <person name="Clarke C."/>
            <person name="Bender T."/>
            <person name="Huebert T."/>
            <person name="Mason A.S."/>
            <person name="Pires J.C."/>
            <person name="Barker G."/>
            <person name="Moore J."/>
            <person name="Walley P.G."/>
            <person name="Manoli S."/>
            <person name="Batley J."/>
            <person name="Edwards D."/>
            <person name="Nelson M.N."/>
            <person name="Wang X."/>
            <person name="Paterson A.H."/>
            <person name="King G."/>
            <person name="Bancroft I."/>
            <person name="Chalhoub B."/>
            <person name="Sharpe A.G."/>
        </authorList>
    </citation>
    <scope>NUCLEOTIDE SEQUENCE</scope>
    <source>
        <strain evidence="2 3">cv. TO1000</strain>
    </source>
</reference>
<dbReference type="OMA" id="HYSANCP"/>
<dbReference type="PANTHER" id="PTHR33411:SF34">
    <property type="entry name" value="PROTEIN, PUTATIVE-RELATED"/>
    <property type="match status" value="1"/>
</dbReference>